<evidence type="ECO:0000313" key="2">
    <source>
        <dbReference type="EMBL" id="MBE5040225.1"/>
    </source>
</evidence>
<name>A0A9D5R8Q1_9FIRM</name>
<dbReference type="Pfam" id="PF00480">
    <property type="entry name" value="ROK"/>
    <property type="match status" value="1"/>
</dbReference>
<dbReference type="PROSITE" id="PS01125">
    <property type="entry name" value="ROK"/>
    <property type="match status" value="1"/>
</dbReference>
<evidence type="ECO:0000256" key="1">
    <source>
        <dbReference type="ARBA" id="ARBA00006479"/>
    </source>
</evidence>
<dbReference type="InterPro" id="IPR000600">
    <property type="entry name" value="ROK"/>
</dbReference>
<sequence length="313" mass="33410">MFIGIDLGGTNIAVGLVDNTPSVIAQASRPTNAKRPYQEIIRDMAELCKEVTENAGYTMADIQGIGVGSPGTIDSTNGEIVYANNLDWHHVPLVKELKTYYPDIPMAVENDANAAAYGEYIVNGDNTESFLAITLGTGVGGGIVLDKKIYRGFNGAGGEIGHFTLVHNGEYCTCGKKGCWEAYASVTALIRQTEAAIKANPDSLMRKKAEENGSVSGRTAFEAAKEGDAAAQQVVDTYLEYVADGISSVINIFQPNVLVIGGGISREGDYMLKPIQQYIDKYTYCKDIPQTQLKIATLFNDAGIIGAALASAM</sequence>
<evidence type="ECO:0000313" key="3">
    <source>
        <dbReference type="Proteomes" id="UP000806542"/>
    </source>
</evidence>
<dbReference type="Proteomes" id="UP000806542">
    <property type="component" value="Unassembled WGS sequence"/>
</dbReference>
<dbReference type="AlphaFoldDB" id="A0A9D5R8Q1"/>
<gene>
    <name evidence="2" type="ORF">INF28_07095</name>
</gene>
<dbReference type="Gene3D" id="3.30.420.40">
    <property type="match status" value="2"/>
</dbReference>
<dbReference type="PANTHER" id="PTHR18964:SF149">
    <property type="entry name" value="BIFUNCTIONAL UDP-N-ACETYLGLUCOSAMINE 2-EPIMERASE_N-ACETYLMANNOSAMINE KINASE"/>
    <property type="match status" value="1"/>
</dbReference>
<reference evidence="2" key="1">
    <citation type="submission" date="2020-10" db="EMBL/GenBank/DDBJ databases">
        <title>ChiBAC.</title>
        <authorList>
            <person name="Zenner C."/>
            <person name="Hitch T.C.A."/>
            <person name="Clavel T."/>
        </authorList>
    </citation>
    <scope>NUCLEOTIDE SEQUENCE</scope>
    <source>
        <strain evidence="2">DSM 107454</strain>
    </source>
</reference>
<protein>
    <submittedName>
        <fullName evidence="2">ROK family protein</fullName>
    </submittedName>
</protein>
<keyword evidence="3" id="KW-1185">Reference proteome</keyword>
<dbReference type="InterPro" id="IPR049874">
    <property type="entry name" value="ROK_cs"/>
</dbReference>
<dbReference type="PANTHER" id="PTHR18964">
    <property type="entry name" value="ROK (REPRESSOR, ORF, KINASE) FAMILY"/>
    <property type="match status" value="1"/>
</dbReference>
<accession>A0A9D5R8Q1</accession>
<dbReference type="RefSeq" id="WP_226392774.1">
    <property type="nucleotide sequence ID" value="NZ_JADCKB010000012.1"/>
</dbReference>
<comment type="caution">
    <text evidence="2">The sequence shown here is derived from an EMBL/GenBank/DDBJ whole genome shotgun (WGS) entry which is preliminary data.</text>
</comment>
<dbReference type="SUPFAM" id="SSF53067">
    <property type="entry name" value="Actin-like ATPase domain"/>
    <property type="match status" value="1"/>
</dbReference>
<organism evidence="2 3">
    <name type="scientific">Ructibacterium gallinarum</name>
    <dbReference type="NCBI Taxonomy" id="2779355"/>
    <lineage>
        <taxon>Bacteria</taxon>
        <taxon>Bacillati</taxon>
        <taxon>Bacillota</taxon>
        <taxon>Clostridia</taxon>
        <taxon>Eubacteriales</taxon>
        <taxon>Oscillospiraceae</taxon>
        <taxon>Ructibacterium</taxon>
    </lineage>
</organism>
<comment type="similarity">
    <text evidence="1">Belongs to the ROK (NagC/XylR) family.</text>
</comment>
<dbReference type="InterPro" id="IPR043129">
    <property type="entry name" value="ATPase_NBD"/>
</dbReference>
<dbReference type="EMBL" id="JADCKB010000012">
    <property type="protein sequence ID" value="MBE5040225.1"/>
    <property type="molecule type" value="Genomic_DNA"/>
</dbReference>
<proteinExistence type="inferred from homology"/>